<feature type="transmembrane region" description="Helical" evidence="6">
    <location>
        <begin position="321"/>
        <end position="341"/>
    </location>
</feature>
<accession>A0A8J2LSW5</accession>
<dbReference type="Pfam" id="PF04376">
    <property type="entry name" value="ATE_N"/>
    <property type="match status" value="1"/>
</dbReference>
<dbReference type="OrthoDB" id="74183at2759"/>
<comment type="similarity">
    <text evidence="1">Belongs to the R-transferase family.</text>
</comment>
<feature type="non-terminal residue" evidence="9">
    <location>
        <position position="350"/>
    </location>
</feature>
<keyword evidence="6" id="KW-1133">Transmembrane helix</keyword>
<dbReference type="InterPro" id="IPR030700">
    <property type="entry name" value="N-end_Aminoacyl_Trfase"/>
</dbReference>
<feature type="domain" description="N-end rule aminoacyl transferase C-terminal" evidence="8">
    <location>
        <begin position="268"/>
        <end position="350"/>
    </location>
</feature>
<dbReference type="PANTHER" id="PTHR21367">
    <property type="entry name" value="ARGININE-TRNA-PROTEIN TRANSFERASE 1"/>
    <property type="match status" value="1"/>
</dbReference>
<dbReference type="PIRSF" id="PIRSF037207">
    <property type="entry name" value="ATE1_euk"/>
    <property type="match status" value="1"/>
</dbReference>
<dbReference type="InterPro" id="IPR017137">
    <property type="entry name" value="Arg-tRNA-P_Trfase_1_euk"/>
</dbReference>
<name>A0A8J2LSW5_9HEXA</name>
<gene>
    <name evidence="9" type="ORF">AFUS01_LOCUS45270</name>
</gene>
<dbReference type="PANTHER" id="PTHR21367:SF1">
    <property type="entry name" value="ARGINYL-TRNA--PROTEIN TRANSFERASE 1"/>
    <property type="match status" value="1"/>
</dbReference>
<keyword evidence="4" id="KW-0833">Ubl conjugation pathway</keyword>
<evidence type="ECO:0000256" key="5">
    <source>
        <dbReference type="ARBA" id="ARBA00023315"/>
    </source>
</evidence>
<dbReference type="InterPro" id="IPR007472">
    <property type="entry name" value="N-end_Aminoacyl_Trfase_C"/>
</dbReference>
<evidence type="ECO:0000256" key="3">
    <source>
        <dbReference type="ARBA" id="ARBA00022679"/>
    </source>
</evidence>
<sequence length="350" mass="39830">MPNASIVEYFGKQTEYRCGYCKKDDTNYSHGMWAHVMTPQDYQSLIDRGWRRSGKSGKYVYKPTNNMTCCPAYTIRCSALEFSLTKSQKKVLKRFSRYLSGETLPPTNSEDKVMDTIFHDGENVSVVAPSKGLKASLNLLDITIRSSKSAENNPVPSVSKSSVSADSVKVEKSVRLEGSMDSQSCERGDIRAMNPNPRKAKEIRIERKKNKLLKKGVDPANIQWKKRSGTQPKSLEDLITISESACKKFSIRTVKADSPEFKETFDLEFELYRSYQISVHNDKESECTQKQFKRFLCDNPFPDSDDIYGTYHQQYYLDDTLIAVGVVDILPICVSSVYFFYSTSHMNLSL</sequence>
<dbReference type="InterPro" id="IPR007471">
    <property type="entry name" value="N-end_Aminoacyl_Trfase_N"/>
</dbReference>
<dbReference type="AlphaFoldDB" id="A0A8J2LSW5"/>
<evidence type="ECO:0000256" key="6">
    <source>
        <dbReference type="SAM" id="Phobius"/>
    </source>
</evidence>
<proteinExistence type="inferred from homology"/>
<keyword evidence="3" id="KW-0808">Transferase</keyword>
<dbReference type="Pfam" id="PF04377">
    <property type="entry name" value="ATE_C"/>
    <property type="match status" value="1"/>
</dbReference>
<protein>
    <recommendedName>
        <fullName evidence="2">arginyltransferase</fullName>
        <ecNumber evidence="2">2.3.2.8</ecNumber>
    </recommendedName>
</protein>
<feature type="non-terminal residue" evidence="9">
    <location>
        <position position="1"/>
    </location>
</feature>
<evidence type="ECO:0000313" key="9">
    <source>
        <dbReference type="EMBL" id="CAG7835972.1"/>
    </source>
</evidence>
<dbReference type="Proteomes" id="UP000708208">
    <property type="component" value="Unassembled WGS sequence"/>
</dbReference>
<evidence type="ECO:0000259" key="8">
    <source>
        <dbReference type="Pfam" id="PF04377"/>
    </source>
</evidence>
<evidence type="ECO:0000256" key="4">
    <source>
        <dbReference type="ARBA" id="ARBA00022786"/>
    </source>
</evidence>
<dbReference type="EC" id="2.3.2.8" evidence="2"/>
<evidence type="ECO:0000256" key="1">
    <source>
        <dbReference type="ARBA" id="ARBA00009991"/>
    </source>
</evidence>
<keyword evidence="6" id="KW-0812">Transmembrane</keyword>
<evidence type="ECO:0000313" key="10">
    <source>
        <dbReference type="Proteomes" id="UP000708208"/>
    </source>
</evidence>
<keyword evidence="6" id="KW-0472">Membrane</keyword>
<feature type="domain" description="N-end aminoacyl transferase N-terminal" evidence="7">
    <location>
        <begin position="17"/>
        <end position="90"/>
    </location>
</feature>
<evidence type="ECO:0000259" key="7">
    <source>
        <dbReference type="Pfam" id="PF04376"/>
    </source>
</evidence>
<reference evidence="9" key="1">
    <citation type="submission" date="2021-06" db="EMBL/GenBank/DDBJ databases">
        <authorList>
            <person name="Hodson N. C."/>
            <person name="Mongue J. A."/>
            <person name="Jaron S. K."/>
        </authorList>
    </citation>
    <scope>NUCLEOTIDE SEQUENCE</scope>
</reference>
<keyword evidence="5" id="KW-0012">Acyltransferase</keyword>
<evidence type="ECO:0000256" key="2">
    <source>
        <dbReference type="ARBA" id="ARBA00012025"/>
    </source>
</evidence>
<dbReference type="GO" id="GO:0004057">
    <property type="term" value="F:arginyl-tRNA--protein transferase activity"/>
    <property type="evidence" value="ECO:0007669"/>
    <property type="project" value="UniProtKB-EC"/>
</dbReference>
<keyword evidence="10" id="KW-1185">Reference proteome</keyword>
<dbReference type="EMBL" id="CAJVCH010570823">
    <property type="protein sequence ID" value="CAG7835972.1"/>
    <property type="molecule type" value="Genomic_DNA"/>
</dbReference>
<comment type="caution">
    <text evidence="9">The sequence shown here is derived from an EMBL/GenBank/DDBJ whole genome shotgun (WGS) entry which is preliminary data.</text>
</comment>
<organism evidence="9 10">
    <name type="scientific">Allacma fusca</name>
    <dbReference type="NCBI Taxonomy" id="39272"/>
    <lineage>
        <taxon>Eukaryota</taxon>
        <taxon>Metazoa</taxon>
        <taxon>Ecdysozoa</taxon>
        <taxon>Arthropoda</taxon>
        <taxon>Hexapoda</taxon>
        <taxon>Collembola</taxon>
        <taxon>Symphypleona</taxon>
        <taxon>Sminthuridae</taxon>
        <taxon>Allacma</taxon>
    </lineage>
</organism>
<dbReference type="GO" id="GO:0005737">
    <property type="term" value="C:cytoplasm"/>
    <property type="evidence" value="ECO:0007669"/>
    <property type="project" value="TreeGrafter"/>
</dbReference>